<sequence length="1327" mass="143551">MKMKKIFPLTCMLAFLITLTTTSLGLCPAAFALEGAELPSGYRASQPAKPNGQIIVQVKKSEGWEEAAALPFDKHLREAVADLSALLPGDNRPVSLRLTKQGGGAAHLDAVLLGDAPPSSTDSANTLALKKLTGKDFDVIDIGEKGLELTFPAGRVDGIIAVSARIETPTISDVPFHFPLENTYRQITGESSFYSYRLDSATARLSVDGDISETKDRSPFMKERVVPGSGHPAGDTYAWVMNDEENLYIAMDFTPDNTMDGNKDYAKVYVKTGSAVKEFKVSVPETKWGSPGFTYTDAVGYQHKVYEFALPLSELGVSQEQADIQLAFAAYGTATPGDRMPVTAYDPDRNRFLSVYYNFGNGSKVYGEFINAQGVDGEAFEIGEMNDYGSLEDEPLTVAYGVYGIDTPCYLAVWKKYIYDGSTWRDVVFGQFLRADDGLLLGDGIILADTDAVPSGQHPSVAYDSVNKRYLIVWEDYRYPQTGDRTHNIYGQLLNADGTLNGSNFIISENGSAEQYDPFVAFDSGNVKYLVLWQDFRSMNYNDIYGQFVNPDGSLFYVNGLNDNFVIANAGVNKYDPVTVFDNRNNRFLAAWEQGAPGYRDIYGKLLTLAGASLTLSADLPISTAAGNQGNPSIAFNESEEQFLAVWSDDRNSYDTNMDVYAQRVNADGSLYPDTGDSAANVAIATSAARENGAWVSANWRENDFLVAFTNSGSNPYYLTYNVYPPPSPDFTIERVSVGSNDSETNAESRFPTISADGRYVAFSSGAGNLPGASSPFTQIYVKDKQTGEVTLISVNTQGAPANGQSAVGSISADGKFVAFESYASDLVPGDTNGTYDIFVRDLVSGTTERVSVHSNGAEGSGASTRPSISGDGRYVVFESISSNLVDNDTNYTPDRDIFIHDRVTHSTKRLSVDSYGNQVFGDCNSPYISQNGKFVVFASMAANFLPSDTDTKKDIFLIDLETGSFSMVSVSSSSVKGNDTSDHPSVSNDGRFIVFESVADNLVENDNNHERDIFLRDTVNNQTTRVSLSSAGQEGTALKPSEMAHISADGRYVVFSSYADNLVDNDTNGEYDVFLHELASGETTRLSLSGEGQEGNQESWRPFISSNGRYVVFESLAGNLVNGDTNQVFDIFTVDRGVDEGNLTLKAVTLDSYAYRIDVNQTHQTMVTAMYIDGTHGDISSNAVTVYTSSNPSVASVDATGKVTAHSQGTAVIRVEHGGKKATAFVAIGPARAYNYEINPGNVSVSEGHIDVSIVVAGTGPAKALFTLLEDGVPVAASTQAVNGSGTVNASFGQYQEDRAYLVRVLIWDSAETMKALAWPKMIPIP</sequence>
<dbReference type="SUPFAM" id="SSF82171">
    <property type="entry name" value="DPP6 N-terminal domain-like"/>
    <property type="match status" value="1"/>
</dbReference>
<dbReference type="Gene3D" id="2.120.10.30">
    <property type="entry name" value="TolB, C-terminal domain"/>
    <property type="match status" value="1"/>
</dbReference>
<dbReference type="SUPFAM" id="SSF49373">
    <property type="entry name" value="Invasin/intimin cell-adhesion fragments"/>
    <property type="match status" value="1"/>
</dbReference>
<protein>
    <recommendedName>
        <fullName evidence="2">BIG2 domain-containing protein</fullName>
    </recommendedName>
</protein>
<evidence type="ECO:0000256" key="1">
    <source>
        <dbReference type="SAM" id="SignalP"/>
    </source>
</evidence>
<dbReference type="Gene3D" id="2.60.40.1080">
    <property type="match status" value="1"/>
</dbReference>
<evidence type="ECO:0000313" key="4">
    <source>
        <dbReference type="Proteomes" id="UP000463470"/>
    </source>
</evidence>
<keyword evidence="4" id="KW-1185">Reference proteome</keyword>
<feature type="domain" description="BIG2" evidence="2">
    <location>
        <begin position="1145"/>
        <end position="1228"/>
    </location>
</feature>
<accession>A0A845KZR5</accession>
<evidence type="ECO:0000313" key="3">
    <source>
        <dbReference type="EMBL" id="MZP29607.1"/>
    </source>
</evidence>
<dbReference type="SMART" id="SM00635">
    <property type="entry name" value="BID_2"/>
    <property type="match status" value="1"/>
</dbReference>
<dbReference type="OrthoDB" id="9775889at2"/>
<comment type="caution">
    <text evidence="3">The sequence shown here is derived from an EMBL/GenBank/DDBJ whole genome shotgun (WGS) entry which is preliminary data.</text>
</comment>
<dbReference type="Pfam" id="PF07676">
    <property type="entry name" value="PD40"/>
    <property type="match status" value="1"/>
</dbReference>
<dbReference type="SUPFAM" id="SSF69304">
    <property type="entry name" value="Tricorn protease N-terminal domain"/>
    <property type="match status" value="1"/>
</dbReference>
<gene>
    <name evidence="3" type="ORF">GTO91_07805</name>
</gene>
<dbReference type="InterPro" id="IPR011659">
    <property type="entry name" value="WD40"/>
</dbReference>
<organism evidence="3 4">
    <name type="scientific">Heliomicrobium undosum</name>
    <dbReference type="NCBI Taxonomy" id="121734"/>
    <lineage>
        <taxon>Bacteria</taxon>
        <taxon>Bacillati</taxon>
        <taxon>Bacillota</taxon>
        <taxon>Clostridia</taxon>
        <taxon>Eubacteriales</taxon>
        <taxon>Heliobacteriaceae</taxon>
        <taxon>Heliomicrobium</taxon>
    </lineage>
</organism>
<dbReference type="Proteomes" id="UP000463470">
    <property type="component" value="Unassembled WGS sequence"/>
</dbReference>
<name>A0A845KZR5_9FIRM</name>
<evidence type="ECO:0000259" key="2">
    <source>
        <dbReference type="SMART" id="SM00635"/>
    </source>
</evidence>
<dbReference type="Pfam" id="PF02368">
    <property type="entry name" value="Big_2"/>
    <property type="match status" value="1"/>
</dbReference>
<keyword evidence="1" id="KW-0732">Signal</keyword>
<reference evidence="3 4" key="1">
    <citation type="submission" date="2020-01" db="EMBL/GenBank/DDBJ databases">
        <title>Whole-genome sequence of Heliobacterium undosum DSM 13378.</title>
        <authorList>
            <person name="Kyndt J.A."/>
            <person name="Meyer T.E."/>
        </authorList>
    </citation>
    <scope>NUCLEOTIDE SEQUENCE [LARGE SCALE GENOMIC DNA]</scope>
    <source>
        <strain evidence="3 4">DSM 13378</strain>
    </source>
</reference>
<dbReference type="InterPro" id="IPR008964">
    <property type="entry name" value="Invasin/intimin_cell_adhesion"/>
</dbReference>
<feature type="signal peptide" evidence="1">
    <location>
        <begin position="1"/>
        <end position="32"/>
    </location>
</feature>
<dbReference type="InterPro" id="IPR011042">
    <property type="entry name" value="6-blade_b-propeller_TolB-like"/>
</dbReference>
<dbReference type="InterPro" id="IPR003343">
    <property type="entry name" value="Big_2"/>
</dbReference>
<proteinExistence type="predicted"/>
<dbReference type="EMBL" id="WXEY01000006">
    <property type="protein sequence ID" value="MZP29607.1"/>
    <property type="molecule type" value="Genomic_DNA"/>
</dbReference>
<feature type="chain" id="PRO_5032509657" description="BIG2 domain-containing protein" evidence="1">
    <location>
        <begin position="33"/>
        <end position="1327"/>
    </location>
</feature>